<evidence type="ECO:0000256" key="2">
    <source>
        <dbReference type="ARBA" id="ARBA00022475"/>
    </source>
</evidence>
<dbReference type="GO" id="GO:0004930">
    <property type="term" value="F:G protein-coupled receptor activity"/>
    <property type="evidence" value="ECO:0007669"/>
    <property type="project" value="InterPro"/>
</dbReference>
<evidence type="ECO:0000313" key="8">
    <source>
        <dbReference type="Ensembl" id="ENSCSAVP00000017988.1"/>
    </source>
</evidence>
<reference evidence="8" key="2">
    <citation type="submission" date="2025-08" db="UniProtKB">
        <authorList>
            <consortium name="Ensembl"/>
        </authorList>
    </citation>
    <scope>IDENTIFICATION</scope>
</reference>
<protein>
    <recommendedName>
        <fullName evidence="7">G-protein coupled receptors family 1 profile domain-containing protein</fullName>
    </recommendedName>
</protein>
<accession>H2ZK72</accession>
<keyword evidence="4 6" id="KW-1133">Transmembrane helix</keyword>
<dbReference type="SUPFAM" id="SSF81321">
    <property type="entry name" value="Family A G protein-coupled receptor-like"/>
    <property type="match status" value="1"/>
</dbReference>
<evidence type="ECO:0000256" key="4">
    <source>
        <dbReference type="ARBA" id="ARBA00022989"/>
    </source>
</evidence>
<dbReference type="HOGENOM" id="CLU_096283_0_0_1"/>
<dbReference type="PRINTS" id="PR00237">
    <property type="entry name" value="GPCRRHODOPSN"/>
</dbReference>
<keyword evidence="9" id="KW-1185">Reference proteome</keyword>
<dbReference type="PROSITE" id="PS50262">
    <property type="entry name" value="G_PROTEIN_RECEP_F1_2"/>
    <property type="match status" value="1"/>
</dbReference>
<organism evidence="8 9">
    <name type="scientific">Ciona savignyi</name>
    <name type="common">Pacific transparent sea squirt</name>
    <dbReference type="NCBI Taxonomy" id="51511"/>
    <lineage>
        <taxon>Eukaryota</taxon>
        <taxon>Metazoa</taxon>
        <taxon>Chordata</taxon>
        <taxon>Tunicata</taxon>
        <taxon>Ascidiacea</taxon>
        <taxon>Phlebobranchia</taxon>
        <taxon>Cionidae</taxon>
        <taxon>Ciona</taxon>
    </lineage>
</organism>
<reference evidence="8" key="3">
    <citation type="submission" date="2025-09" db="UniProtKB">
        <authorList>
            <consortium name="Ensembl"/>
        </authorList>
    </citation>
    <scope>IDENTIFICATION</scope>
</reference>
<name>H2ZK72_CIOSA</name>
<feature type="transmembrane region" description="Helical" evidence="6">
    <location>
        <begin position="151"/>
        <end position="171"/>
    </location>
</feature>
<evidence type="ECO:0000256" key="5">
    <source>
        <dbReference type="ARBA" id="ARBA00023136"/>
    </source>
</evidence>
<feature type="transmembrane region" description="Helical" evidence="6">
    <location>
        <begin position="42"/>
        <end position="68"/>
    </location>
</feature>
<feature type="transmembrane region" description="Helical" evidence="6">
    <location>
        <begin position="80"/>
        <end position="106"/>
    </location>
</feature>
<sequence>MKNIFVPFCGITWCGFDAENIHQLSLSIWFCMSSSCTSNLIALIAICGVLALFTFITSATVLLVFLLNEKLQNSQGIYKISFAISDIMVGAVVIPSFAITLVLFTIRDEKMGDVYPDTPYNSSISERYDSVPRLPGGYLDEKLTASYRNGIGFFTFISLTVSVYTLLLAGFDRLAVVRKPLRYSRDTAKKNAIKAVVVMWLIAVVLSCLPYFVNGMEYGLLASALIAVYGQSSLYVYTVVFALPLLTIWITSI</sequence>
<feature type="transmembrane region" description="Helical" evidence="6">
    <location>
        <begin position="233"/>
        <end position="251"/>
    </location>
</feature>
<dbReference type="InterPro" id="IPR017452">
    <property type="entry name" value="GPCR_Rhodpsn_7TM"/>
</dbReference>
<dbReference type="Ensembl" id="ENSCSAVT00000018183.1">
    <property type="protein sequence ID" value="ENSCSAVP00000017988.1"/>
    <property type="gene ID" value="ENSCSAVG00000010586.1"/>
</dbReference>
<comment type="subcellular location">
    <subcellularLocation>
        <location evidence="1">Cell membrane</location>
        <topology evidence="1">Multi-pass membrane protein</topology>
    </subcellularLocation>
</comment>
<proteinExistence type="predicted"/>
<dbReference type="GeneTree" id="ENSGT00660000096717"/>
<dbReference type="Gene3D" id="1.20.1070.10">
    <property type="entry name" value="Rhodopsin 7-helix transmembrane proteins"/>
    <property type="match status" value="1"/>
</dbReference>
<dbReference type="PANTHER" id="PTHR22750">
    <property type="entry name" value="G-PROTEIN COUPLED RECEPTOR"/>
    <property type="match status" value="1"/>
</dbReference>
<evidence type="ECO:0000256" key="3">
    <source>
        <dbReference type="ARBA" id="ARBA00022692"/>
    </source>
</evidence>
<evidence type="ECO:0000259" key="7">
    <source>
        <dbReference type="PROSITE" id="PS50262"/>
    </source>
</evidence>
<dbReference type="OMA" id="FDAENIH"/>
<evidence type="ECO:0000313" key="9">
    <source>
        <dbReference type="Proteomes" id="UP000007875"/>
    </source>
</evidence>
<dbReference type="InParanoid" id="H2ZK72"/>
<dbReference type="AlphaFoldDB" id="H2ZK72"/>
<dbReference type="Proteomes" id="UP000007875">
    <property type="component" value="Unassembled WGS sequence"/>
</dbReference>
<feature type="transmembrane region" description="Helical" evidence="6">
    <location>
        <begin position="192"/>
        <end position="213"/>
    </location>
</feature>
<evidence type="ECO:0000256" key="1">
    <source>
        <dbReference type="ARBA" id="ARBA00004651"/>
    </source>
</evidence>
<keyword evidence="3 6" id="KW-0812">Transmembrane</keyword>
<dbReference type="GO" id="GO:0005886">
    <property type="term" value="C:plasma membrane"/>
    <property type="evidence" value="ECO:0007669"/>
    <property type="project" value="UniProtKB-SubCell"/>
</dbReference>
<dbReference type="Pfam" id="PF00001">
    <property type="entry name" value="7tm_1"/>
    <property type="match status" value="1"/>
</dbReference>
<evidence type="ECO:0000256" key="6">
    <source>
        <dbReference type="SAM" id="Phobius"/>
    </source>
</evidence>
<feature type="domain" description="G-protein coupled receptors family 1 profile" evidence="7">
    <location>
        <begin position="57"/>
        <end position="253"/>
    </location>
</feature>
<keyword evidence="2" id="KW-1003">Cell membrane</keyword>
<reference evidence="9" key="1">
    <citation type="submission" date="2003-08" db="EMBL/GenBank/DDBJ databases">
        <authorList>
            <person name="Birren B."/>
            <person name="Nusbaum C."/>
            <person name="Abebe A."/>
            <person name="Abouelleil A."/>
            <person name="Adekoya E."/>
            <person name="Ait-zahra M."/>
            <person name="Allen N."/>
            <person name="Allen T."/>
            <person name="An P."/>
            <person name="Anderson M."/>
            <person name="Anderson S."/>
            <person name="Arachchi H."/>
            <person name="Armbruster J."/>
            <person name="Bachantsang P."/>
            <person name="Baldwin J."/>
            <person name="Barry A."/>
            <person name="Bayul T."/>
            <person name="Blitshsteyn B."/>
            <person name="Bloom T."/>
            <person name="Blye J."/>
            <person name="Boguslavskiy L."/>
            <person name="Borowsky M."/>
            <person name="Boukhgalter B."/>
            <person name="Brunache A."/>
            <person name="Butler J."/>
            <person name="Calixte N."/>
            <person name="Calvo S."/>
            <person name="Camarata J."/>
            <person name="Campo K."/>
            <person name="Chang J."/>
            <person name="Cheshatsang Y."/>
            <person name="Citroen M."/>
            <person name="Collymore A."/>
            <person name="Considine T."/>
            <person name="Cook A."/>
            <person name="Cooke P."/>
            <person name="Corum B."/>
            <person name="Cuomo C."/>
            <person name="David R."/>
            <person name="Dawoe T."/>
            <person name="Degray S."/>
            <person name="Dodge S."/>
            <person name="Dooley K."/>
            <person name="Dorje P."/>
            <person name="Dorjee K."/>
            <person name="Dorris L."/>
            <person name="Duffey N."/>
            <person name="Dupes A."/>
            <person name="Elkins T."/>
            <person name="Engels R."/>
            <person name="Erickson J."/>
            <person name="Farina A."/>
            <person name="Faro S."/>
            <person name="Ferreira P."/>
            <person name="Fischer H."/>
            <person name="Fitzgerald M."/>
            <person name="Foley K."/>
            <person name="Gage D."/>
            <person name="Galagan J."/>
            <person name="Gearin G."/>
            <person name="Gnerre S."/>
            <person name="Gnirke A."/>
            <person name="Goyette A."/>
            <person name="Graham J."/>
            <person name="Grandbois E."/>
            <person name="Gyaltsen K."/>
            <person name="Hafez N."/>
            <person name="Hagopian D."/>
            <person name="Hagos B."/>
            <person name="Hall J."/>
            <person name="Hatcher B."/>
            <person name="Heller A."/>
            <person name="Higgins H."/>
            <person name="Honan T."/>
            <person name="Horn A."/>
            <person name="Houde N."/>
            <person name="Hughes L."/>
            <person name="Hulme W."/>
            <person name="Husby E."/>
            <person name="Iliev I."/>
            <person name="Jaffe D."/>
            <person name="Jones C."/>
            <person name="Kamal M."/>
            <person name="Kamat A."/>
            <person name="Kamvysselis M."/>
            <person name="Karlsson E."/>
            <person name="Kells C."/>
            <person name="Kieu A."/>
            <person name="Kisner P."/>
            <person name="Kodira C."/>
            <person name="Kulbokas E."/>
            <person name="Labutti K."/>
            <person name="Lama D."/>
            <person name="Landers T."/>
            <person name="Leger J."/>
            <person name="Levine S."/>
            <person name="Lewis D."/>
            <person name="Lewis T."/>
            <person name="Lindblad-toh K."/>
            <person name="Liu X."/>
            <person name="Lokyitsang T."/>
            <person name="Lokyitsang Y."/>
            <person name="Lucien O."/>
            <person name="Lui A."/>
            <person name="Ma L.J."/>
            <person name="Mabbitt R."/>
            <person name="Macdonald J."/>
            <person name="Maclean C."/>
            <person name="Major J."/>
            <person name="Manning J."/>
            <person name="Marabella R."/>
            <person name="Maru K."/>
            <person name="Matthews C."/>
            <person name="Mauceli E."/>
            <person name="Mccarthy M."/>
            <person name="Mcdonough S."/>
            <person name="Mcghee T."/>
            <person name="Meldrim J."/>
            <person name="Meneus L."/>
            <person name="Mesirov J."/>
            <person name="Mihalev A."/>
            <person name="Mihova T."/>
            <person name="Mikkelsen T."/>
            <person name="Mlenga V."/>
            <person name="Moru K."/>
            <person name="Mozes J."/>
            <person name="Mulrain L."/>
            <person name="Munson G."/>
            <person name="Naylor J."/>
            <person name="Newes C."/>
            <person name="Nguyen C."/>
            <person name="Nguyen N."/>
            <person name="Nguyen T."/>
            <person name="Nicol R."/>
            <person name="Nielsen C."/>
            <person name="Nizzari M."/>
            <person name="Norbu C."/>
            <person name="Norbu N."/>
            <person name="O'donnell P."/>
            <person name="Okoawo O."/>
            <person name="O'leary S."/>
            <person name="Omotosho B."/>
            <person name="O'neill K."/>
            <person name="Osman S."/>
            <person name="Parker S."/>
            <person name="Perrin D."/>
            <person name="Phunkhang P."/>
            <person name="Piqani B."/>
            <person name="Purcell S."/>
            <person name="Rachupka T."/>
            <person name="Ramasamy U."/>
            <person name="Rameau R."/>
            <person name="Ray V."/>
            <person name="Raymond C."/>
            <person name="Retta R."/>
            <person name="Richardson S."/>
            <person name="Rise C."/>
            <person name="Rodriguez J."/>
            <person name="Rogers J."/>
            <person name="Rogov P."/>
            <person name="Rutman M."/>
            <person name="Schupbach R."/>
            <person name="Seaman C."/>
            <person name="Settipalli S."/>
            <person name="Sharpe T."/>
            <person name="Sheridan J."/>
            <person name="Sherpa N."/>
            <person name="Shi J."/>
            <person name="Smirnov S."/>
            <person name="Smith C."/>
            <person name="Sougnez C."/>
            <person name="Spencer B."/>
            <person name="Stalker J."/>
            <person name="Stange-thomann N."/>
            <person name="Stavropoulos S."/>
            <person name="Stetson K."/>
            <person name="Stone C."/>
            <person name="Stone S."/>
            <person name="Stubbs M."/>
            <person name="Talamas J."/>
            <person name="Tchuinga P."/>
            <person name="Tenzing P."/>
            <person name="Tesfaye S."/>
            <person name="Theodore J."/>
            <person name="Thoulutsang Y."/>
            <person name="Topham K."/>
            <person name="Towey S."/>
            <person name="Tsamla T."/>
            <person name="Tsomo N."/>
            <person name="Vallee D."/>
            <person name="Vassiliev H."/>
            <person name="Venkataraman V."/>
            <person name="Vinson J."/>
            <person name="Vo A."/>
            <person name="Wade C."/>
            <person name="Wang S."/>
            <person name="Wangchuk T."/>
            <person name="Wangdi T."/>
            <person name="Whittaker C."/>
            <person name="Wilkinson J."/>
            <person name="Wu Y."/>
            <person name="Wyman D."/>
            <person name="Yadav S."/>
            <person name="Yang S."/>
            <person name="Yang X."/>
            <person name="Yeager S."/>
            <person name="Yee E."/>
            <person name="Young G."/>
            <person name="Zainoun J."/>
            <person name="Zembeck L."/>
            <person name="Zimmer A."/>
            <person name="Zody M."/>
            <person name="Lander E."/>
        </authorList>
    </citation>
    <scope>NUCLEOTIDE SEQUENCE [LARGE SCALE GENOMIC DNA]</scope>
</reference>
<dbReference type="InterPro" id="IPR000276">
    <property type="entry name" value="GPCR_Rhodpsn"/>
</dbReference>
<keyword evidence="5 6" id="KW-0472">Membrane</keyword>
<dbReference type="CDD" id="cd00637">
    <property type="entry name" value="7tm_classA_rhodopsin-like"/>
    <property type="match status" value="1"/>
</dbReference>